<sequence>MTKYLFTLLLFLLCTAGFSQDKNEDMIRKIYDEALANGQSYEMLEYLTTRIGHRLSGSPQAAAAVEWTRQQMEQLGFDTVFLQPVMVPHWVRGEKEVVRLINSSTYGSRELHSLALGNSVGSGPQGVSAEIVEVQNFDELDKLGKAGIQGKIVFFNRPMDPKLIHTFQAYGGAVNQRGQGASRAAAYGAVAVLVRSMASNNDDVPHTGSLRYDPNQPQIPAVAISTNDANLLSDVLKKEGSARVYLETHCEMLPDILSYNVIGEIRGTQNKEEYIVVGGHLDSWDVGQGAHDDGSGCVQAIEAVRILKSLNYKPKHSIRAVMFMNEENGLRGGREYAAQASTLGQPHIAAIESDAGGFTPRGFTITGNEAQTAKLKSWGQWLAPYGLHDLGSPGGGADIGPLRESGTVLFGLRPDSQRYFNYHHTEEDTFDKIDKRELELGAAAMSALIYLIDSEGL</sequence>
<evidence type="ECO:0000256" key="6">
    <source>
        <dbReference type="ARBA" id="ARBA00022525"/>
    </source>
</evidence>
<evidence type="ECO:0000256" key="17">
    <source>
        <dbReference type="ARBA" id="ARBA00023180"/>
    </source>
</evidence>
<keyword evidence="12" id="KW-0256">Endoplasmic reticulum</keyword>
<evidence type="ECO:0000256" key="14">
    <source>
        <dbReference type="ARBA" id="ARBA00023034"/>
    </source>
</evidence>
<reference evidence="23" key="1">
    <citation type="submission" date="2021-09" db="EMBL/GenBank/DDBJ databases">
        <title>Fulvivirga sp. isolated from coastal sediment.</title>
        <authorList>
            <person name="Yu H."/>
        </authorList>
    </citation>
    <scope>NUCLEOTIDE SEQUENCE</scope>
    <source>
        <strain evidence="23">1062</strain>
    </source>
</reference>
<evidence type="ECO:0000313" key="24">
    <source>
        <dbReference type="Proteomes" id="UP001139409"/>
    </source>
</evidence>
<dbReference type="GO" id="GO:0070573">
    <property type="term" value="F:metallodipeptidase activity"/>
    <property type="evidence" value="ECO:0007669"/>
    <property type="project" value="InterPro"/>
</dbReference>
<dbReference type="Gene3D" id="3.40.630.10">
    <property type="entry name" value="Zn peptidases"/>
    <property type="match status" value="1"/>
</dbReference>
<dbReference type="GO" id="GO:0005576">
    <property type="term" value="C:extracellular region"/>
    <property type="evidence" value="ECO:0007669"/>
    <property type="project" value="UniProtKB-SubCell"/>
</dbReference>
<dbReference type="GO" id="GO:0005764">
    <property type="term" value="C:lysosome"/>
    <property type="evidence" value="ECO:0007669"/>
    <property type="project" value="UniProtKB-SubCell"/>
</dbReference>
<accession>A0A9X1KZM5</accession>
<evidence type="ECO:0000259" key="22">
    <source>
        <dbReference type="Pfam" id="PF04389"/>
    </source>
</evidence>
<dbReference type="EMBL" id="JAIXNE010000008">
    <property type="protein sequence ID" value="MCA6079038.1"/>
    <property type="molecule type" value="Genomic_DNA"/>
</dbReference>
<evidence type="ECO:0000313" key="23">
    <source>
        <dbReference type="EMBL" id="MCA6079038.1"/>
    </source>
</evidence>
<evidence type="ECO:0000256" key="5">
    <source>
        <dbReference type="ARBA" id="ARBA00014116"/>
    </source>
</evidence>
<feature type="domain" description="Peptidase M28" evidence="22">
    <location>
        <begin position="260"/>
        <end position="446"/>
    </location>
</feature>
<evidence type="ECO:0000256" key="1">
    <source>
        <dbReference type="ARBA" id="ARBA00004240"/>
    </source>
</evidence>
<dbReference type="GO" id="GO:0004180">
    <property type="term" value="F:carboxypeptidase activity"/>
    <property type="evidence" value="ECO:0007669"/>
    <property type="project" value="UniProtKB-KW"/>
</dbReference>
<protein>
    <recommendedName>
        <fullName evidence="5">Carboxypeptidase Q</fullName>
    </recommendedName>
    <alternativeName>
        <fullName evidence="20">Plasma glutamate carboxypeptidase</fullName>
    </alternativeName>
</protein>
<keyword evidence="18" id="KW-0458">Lysosome</keyword>
<name>A0A9X1KZM5_9BACT</name>
<evidence type="ECO:0000256" key="2">
    <source>
        <dbReference type="ARBA" id="ARBA00004371"/>
    </source>
</evidence>
<proteinExistence type="predicted"/>
<dbReference type="Gene3D" id="3.50.30.30">
    <property type="match status" value="1"/>
</dbReference>
<keyword evidence="17" id="KW-0325">Glycoprotein</keyword>
<dbReference type="InterPro" id="IPR046450">
    <property type="entry name" value="PA_dom_sf"/>
</dbReference>
<evidence type="ECO:0000256" key="7">
    <source>
        <dbReference type="ARBA" id="ARBA00022645"/>
    </source>
</evidence>
<comment type="caution">
    <text evidence="23">The sequence shown here is derived from an EMBL/GenBank/DDBJ whole genome shotgun (WGS) entry which is preliminary data.</text>
</comment>
<evidence type="ECO:0000256" key="11">
    <source>
        <dbReference type="ARBA" id="ARBA00022801"/>
    </source>
</evidence>
<keyword evidence="24" id="KW-1185">Reference proteome</keyword>
<evidence type="ECO:0000256" key="19">
    <source>
        <dbReference type="ARBA" id="ARBA00025833"/>
    </source>
</evidence>
<dbReference type="SUPFAM" id="SSF52025">
    <property type="entry name" value="PA domain"/>
    <property type="match status" value="1"/>
</dbReference>
<dbReference type="GO" id="GO:0046872">
    <property type="term" value="F:metal ion binding"/>
    <property type="evidence" value="ECO:0007669"/>
    <property type="project" value="UniProtKB-KW"/>
</dbReference>
<keyword evidence="13" id="KW-0862">Zinc</keyword>
<dbReference type="PANTHER" id="PTHR12053:SF3">
    <property type="entry name" value="CARBOXYPEPTIDASE Q"/>
    <property type="match status" value="1"/>
</dbReference>
<dbReference type="Proteomes" id="UP001139409">
    <property type="component" value="Unassembled WGS sequence"/>
</dbReference>
<dbReference type="InterPro" id="IPR039866">
    <property type="entry name" value="CPQ"/>
</dbReference>
<dbReference type="Pfam" id="PF04389">
    <property type="entry name" value="Peptidase_M28"/>
    <property type="match status" value="1"/>
</dbReference>
<evidence type="ECO:0000256" key="3">
    <source>
        <dbReference type="ARBA" id="ARBA00004555"/>
    </source>
</evidence>
<keyword evidence="6" id="KW-0964">Secreted</keyword>
<keyword evidence="15" id="KW-0482">Metalloprotease</keyword>
<dbReference type="GO" id="GO:0006508">
    <property type="term" value="P:proteolysis"/>
    <property type="evidence" value="ECO:0007669"/>
    <property type="project" value="UniProtKB-KW"/>
</dbReference>
<evidence type="ECO:0000256" key="20">
    <source>
        <dbReference type="ARBA" id="ARBA00033328"/>
    </source>
</evidence>
<evidence type="ECO:0000256" key="4">
    <source>
        <dbReference type="ARBA" id="ARBA00004613"/>
    </source>
</evidence>
<evidence type="ECO:0000256" key="9">
    <source>
        <dbReference type="ARBA" id="ARBA00022723"/>
    </source>
</evidence>
<evidence type="ECO:0000256" key="8">
    <source>
        <dbReference type="ARBA" id="ARBA00022670"/>
    </source>
</evidence>
<gene>
    <name evidence="23" type="ORF">LDX50_29465</name>
</gene>
<dbReference type="RefSeq" id="WP_225699900.1">
    <property type="nucleotide sequence ID" value="NZ_JAIXNE010000008.1"/>
</dbReference>
<keyword evidence="8" id="KW-0645">Protease</keyword>
<keyword evidence="14" id="KW-0333">Golgi apparatus</keyword>
<dbReference type="AlphaFoldDB" id="A0A9X1KZM5"/>
<keyword evidence="16" id="KW-0865">Zymogen</keyword>
<keyword evidence="10 21" id="KW-0732">Signal</keyword>
<evidence type="ECO:0000256" key="13">
    <source>
        <dbReference type="ARBA" id="ARBA00022833"/>
    </source>
</evidence>
<evidence type="ECO:0000256" key="18">
    <source>
        <dbReference type="ARBA" id="ARBA00023228"/>
    </source>
</evidence>
<dbReference type="InterPro" id="IPR007484">
    <property type="entry name" value="Peptidase_M28"/>
</dbReference>
<evidence type="ECO:0000256" key="15">
    <source>
        <dbReference type="ARBA" id="ARBA00023049"/>
    </source>
</evidence>
<dbReference type="PANTHER" id="PTHR12053">
    <property type="entry name" value="PROTEASE FAMILY M28 PLASMA GLUTAMATE CARBOXYPEPTIDASE-RELATED"/>
    <property type="match status" value="1"/>
</dbReference>
<dbReference type="SUPFAM" id="SSF53187">
    <property type="entry name" value="Zn-dependent exopeptidases"/>
    <property type="match status" value="1"/>
</dbReference>
<evidence type="ECO:0000256" key="12">
    <source>
        <dbReference type="ARBA" id="ARBA00022824"/>
    </source>
</evidence>
<evidence type="ECO:0000256" key="10">
    <source>
        <dbReference type="ARBA" id="ARBA00022729"/>
    </source>
</evidence>
<keyword evidence="11" id="KW-0378">Hydrolase</keyword>
<comment type="subunit">
    <text evidence="19">Homodimer. The monomeric form is inactive while the homodimer is active.</text>
</comment>
<evidence type="ECO:0000256" key="21">
    <source>
        <dbReference type="SAM" id="SignalP"/>
    </source>
</evidence>
<feature type="signal peptide" evidence="21">
    <location>
        <begin position="1"/>
        <end position="19"/>
    </location>
</feature>
<comment type="subcellular location">
    <subcellularLocation>
        <location evidence="1">Endoplasmic reticulum</location>
    </subcellularLocation>
    <subcellularLocation>
        <location evidence="3">Golgi apparatus</location>
    </subcellularLocation>
    <subcellularLocation>
        <location evidence="2">Lysosome</location>
    </subcellularLocation>
    <subcellularLocation>
        <location evidence="4">Secreted</location>
    </subcellularLocation>
</comment>
<organism evidence="23 24">
    <name type="scientific">Fulvivirga sedimenti</name>
    <dbReference type="NCBI Taxonomy" id="2879465"/>
    <lineage>
        <taxon>Bacteria</taxon>
        <taxon>Pseudomonadati</taxon>
        <taxon>Bacteroidota</taxon>
        <taxon>Cytophagia</taxon>
        <taxon>Cytophagales</taxon>
        <taxon>Fulvivirgaceae</taxon>
        <taxon>Fulvivirga</taxon>
    </lineage>
</organism>
<feature type="chain" id="PRO_5040897286" description="Carboxypeptidase Q" evidence="21">
    <location>
        <begin position="20"/>
        <end position="457"/>
    </location>
</feature>
<keyword evidence="9" id="KW-0479">Metal-binding</keyword>
<keyword evidence="7" id="KW-0121">Carboxypeptidase</keyword>
<evidence type="ECO:0000256" key="16">
    <source>
        <dbReference type="ARBA" id="ARBA00023145"/>
    </source>
</evidence>